<dbReference type="EMBL" id="JAVFKD010000002">
    <property type="protein sequence ID" value="KAK5996897.1"/>
    <property type="molecule type" value="Genomic_DNA"/>
</dbReference>
<dbReference type="Proteomes" id="UP001338125">
    <property type="component" value="Unassembled WGS sequence"/>
</dbReference>
<evidence type="ECO:0000256" key="1">
    <source>
        <dbReference type="ARBA" id="ARBA00004123"/>
    </source>
</evidence>
<evidence type="ECO:0000256" key="2">
    <source>
        <dbReference type="ARBA" id="ARBA00004496"/>
    </source>
</evidence>
<feature type="compositionally biased region" description="Polar residues" evidence="9">
    <location>
        <begin position="388"/>
        <end position="409"/>
    </location>
</feature>
<feature type="region of interest" description="Disordered" evidence="9">
    <location>
        <begin position="60"/>
        <end position="134"/>
    </location>
</feature>
<keyword evidence="4" id="KW-0963">Cytoplasm</keyword>
<feature type="region of interest" description="Disordered" evidence="9">
    <location>
        <begin position="162"/>
        <end position="188"/>
    </location>
</feature>
<proteinExistence type="inferred from homology"/>
<evidence type="ECO:0000256" key="7">
    <source>
        <dbReference type="ARBA" id="ARBA00023163"/>
    </source>
</evidence>
<comment type="similarity">
    <text evidence="3">Belongs to the WHI5/NRM1 family.</text>
</comment>
<evidence type="ECO:0000313" key="11">
    <source>
        <dbReference type="Proteomes" id="UP001338125"/>
    </source>
</evidence>
<evidence type="ECO:0000256" key="3">
    <source>
        <dbReference type="ARBA" id="ARBA00006922"/>
    </source>
</evidence>
<feature type="compositionally biased region" description="Polar residues" evidence="9">
    <location>
        <begin position="232"/>
        <end position="244"/>
    </location>
</feature>
<sequence length="538" mass="57206">MSQSAFLALDRYNAETRLSTLSSLERGEFLATLPASAIANLRGALDLAQDPRMDTMINSQDRSLHQSLRRQASDMNDSTVSSSQDTTILQSIPNSQESNYTSASEHAITPPASDHSSATDSGRGRGDSVGGADKTNHLLHLSTIAAAQDKISLDSAAGARKRMADGDIKTPRGSTSPVKGHARNTSTVSVASTAGSTIGELSAELKTRLSYAMVKVNLGLQTRSIEEVESLASQAVSPTSSTSTAHRRQGSSASPAMAVAAASAQVHFAQDSTVQHPKSDSPPSNAFSNKPTLAPPATIQPSSSMPAPRSHPRRNSSPRFPPTFLHPQIASPRTPVYPVPLGVHQSLSQGTRMADPILFPAQTRNAREQDAVETLLFMSSPNNSANLKHTFSPSASPDPSQVSIKSTSARHALPSGPRKGLPTHRPTMVHKKFDKSPGMLHPSDSPMDLDSPQHSYYSPNRVTPRRRVRGNSTHLRGALSLPVGLGGGHNGARRVLRDEDIERMLDRVAAEAADSSDDDEIQIPRLKNGVAGVMGVRG</sequence>
<evidence type="ECO:0000256" key="5">
    <source>
        <dbReference type="ARBA" id="ARBA00022491"/>
    </source>
</evidence>
<name>A0ABR0SXM5_9HYPO</name>
<keyword evidence="11" id="KW-1185">Reference proteome</keyword>
<accession>A0ABR0SXM5</accession>
<evidence type="ECO:0000313" key="10">
    <source>
        <dbReference type="EMBL" id="KAK5996897.1"/>
    </source>
</evidence>
<protein>
    <submittedName>
        <fullName evidence="10">Uncharacterized protein</fullName>
    </submittedName>
</protein>
<dbReference type="PANTHER" id="PTHR28246:SF1">
    <property type="entry name" value="G1-SPECIFIC TRANSCRIPTIONAL REPRESSOR WHI5-RELATED"/>
    <property type="match status" value="1"/>
</dbReference>
<feature type="compositionally biased region" description="Low complexity" evidence="9">
    <location>
        <begin position="251"/>
        <end position="264"/>
    </location>
</feature>
<gene>
    <name evidence="10" type="ORF">PT974_02244</name>
</gene>
<keyword evidence="5" id="KW-0678">Repressor</keyword>
<feature type="compositionally biased region" description="Polar residues" evidence="9">
    <location>
        <begin position="60"/>
        <end position="104"/>
    </location>
</feature>
<keyword evidence="6" id="KW-0805">Transcription regulation</keyword>
<feature type="region of interest" description="Disordered" evidence="9">
    <location>
        <begin position="232"/>
        <end position="331"/>
    </location>
</feature>
<evidence type="ECO:0000256" key="9">
    <source>
        <dbReference type="SAM" id="MobiDB-lite"/>
    </source>
</evidence>
<dbReference type="InterPro" id="IPR013734">
    <property type="entry name" value="TF_Nrm1/Whi5"/>
</dbReference>
<dbReference type="PANTHER" id="PTHR28246">
    <property type="entry name" value="G1-SPECIFIC TRANSCRIPTIONAL REPRESSOR WHI5-RELATED"/>
    <property type="match status" value="1"/>
</dbReference>
<evidence type="ECO:0000256" key="8">
    <source>
        <dbReference type="ARBA" id="ARBA00023242"/>
    </source>
</evidence>
<dbReference type="Pfam" id="PF08528">
    <property type="entry name" value="Whi5"/>
    <property type="match status" value="1"/>
</dbReference>
<evidence type="ECO:0000256" key="4">
    <source>
        <dbReference type="ARBA" id="ARBA00022490"/>
    </source>
</evidence>
<organism evidence="10 11">
    <name type="scientific">Cladobotryum mycophilum</name>
    <dbReference type="NCBI Taxonomy" id="491253"/>
    <lineage>
        <taxon>Eukaryota</taxon>
        <taxon>Fungi</taxon>
        <taxon>Dikarya</taxon>
        <taxon>Ascomycota</taxon>
        <taxon>Pezizomycotina</taxon>
        <taxon>Sordariomycetes</taxon>
        <taxon>Hypocreomycetidae</taxon>
        <taxon>Hypocreales</taxon>
        <taxon>Hypocreaceae</taxon>
        <taxon>Cladobotryum</taxon>
    </lineage>
</organism>
<comment type="caution">
    <text evidence="10">The sequence shown here is derived from an EMBL/GenBank/DDBJ whole genome shotgun (WGS) entry which is preliminary data.</text>
</comment>
<keyword evidence="7" id="KW-0804">Transcription</keyword>
<feature type="region of interest" description="Disordered" evidence="9">
    <location>
        <begin position="388"/>
        <end position="426"/>
    </location>
</feature>
<comment type="subcellular location">
    <subcellularLocation>
        <location evidence="2">Cytoplasm</location>
    </subcellularLocation>
    <subcellularLocation>
        <location evidence="1">Nucleus</location>
    </subcellularLocation>
</comment>
<feature type="compositionally biased region" description="Polar residues" evidence="9">
    <location>
        <begin position="270"/>
        <end position="291"/>
    </location>
</feature>
<dbReference type="InterPro" id="IPR039198">
    <property type="entry name" value="Srl3/Whi5"/>
</dbReference>
<reference evidence="10 11" key="1">
    <citation type="submission" date="2024-01" db="EMBL/GenBank/DDBJ databases">
        <title>Complete genome of Cladobotryum mycophilum ATHUM6906.</title>
        <authorList>
            <person name="Christinaki A.C."/>
            <person name="Myridakis A.I."/>
            <person name="Kouvelis V.N."/>
        </authorList>
    </citation>
    <scope>NUCLEOTIDE SEQUENCE [LARGE SCALE GENOMIC DNA]</scope>
    <source>
        <strain evidence="10 11">ATHUM6906</strain>
    </source>
</reference>
<evidence type="ECO:0000256" key="6">
    <source>
        <dbReference type="ARBA" id="ARBA00023015"/>
    </source>
</evidence>
<keyword evidence="8" id="KW-0539">Nucleus</keyword>